<dbReference type="GO" id="GO:0006506">
    <property type="term" value="P:GPI anchor biosynthetic process"/>
    <property type="evidence" value="ECO:0007669"/>
    <property type="project" value="UniProtKB-KW"/>
</dbReference>
<dbReference type="InterPro" id="IPR013233">
    <property type="entry name" value="PIG-X/PBN1"/>
</dbReference>
<dbReference type="AlphaFoldDB" id="A0AAD7Y4Z7"/>
<comment type="caution">
    <text evidence="12">The sequence shown here is derived from an EMBL/GenBank/DDBJ whole genome shotgun (WGS) entry which is preliminary data.</text>
</comment>
<evidence type="ECO:0000256" key="7">
    <source>
        <dbReference type="ARBA" id="ARBA00022824"/>
    </source>
</evidence>
<dbReference type="GO" id="GO:0000030">
    <property type="term" value="F:mannosyltransferase activity"/>
    <property type="evidence" value="ECO:0007669"/>
    <property type="project" value="TreeGrafter"/>
</dbReference>
<evidence type="ECO:0000313" key="13">
    <source>
        <dbReference type="Proteomes" id="UP001234581"/>
    </source>
</evidence>
<evidence type="ECO:0000256" key="10">
    <source>
        <dbReference type="ARBA" id="ARBA00023180"/>
    </source>
</evidence>
<protein>
    <recommendedName>
        <fullName evidence="4 11">Protein PBN1</fullName>
    </recommendedName>
</protein>
<keyword evidence="6 11" id="KW-0812">Transmembrane</keyword>
<evidence type="ECO:0000256" key="11">
    <source>
        <dbReference type="RuleBase" id="RU366056"/>
    </source>
</evidence>
<dbReference type="RefSeq" id="XP_058348771.1">
    <property type="nucleotide sequence ID" value="XM_058480248.1"/>
</dbReference>
<dbReference type="SMART" id="SM00780">
    <property type="entry name" value="PIG-X"/>
    <property type="match status" value="1"/>
</dbReference>
<evidence type="ECO:0000256" key="2">
    <source>
        <dbReference type="ARBA" id="ARBA00004687"/>
    </source>
</evidence>
<keyword evidence="8 11" id="KW-1133">Transmembrane helix</keyword>
<dbReference type="GO" id="GO:1990529">
    <property type="term" value="C:glycosylphosphatidylinositol-mannosyltransferase I complex"/>
    <property type="evidence" value="ECO:0007669"/>
    <property type="project" value="TreeGrafter"/>
</dbReference>
<proteinExistence type="inferred from homology"/>
<dbReference type="InterPro" id="IPR042322">
    <property type="entry name" value="Pbn1"/>
</dbReference>
<evidence type="ECO:0000313" key="12">
    <source>
        <dbReference type="EMBL" id="KAJ8663859.1"/>
    </source>
</evidence>
<name>A0AAD7Y4Z7_9FUNG</name>
<feature type="transmembrane region" description="Helical" evidence="11">
    <location>
        <begin position="192"/>
        <end position="213"/>
    </location>
</feature>
<evidence type="ECO:0000256" key="9">
    <source>
        <dbReference type="ARBA" id="ARBA00023136"/>
    </source>
</evidence>
<sequence length="232" mass="26847">MLQSRLDKAQSLHPHIVTQLDPLPEPQANCFFDVIYELPASVFVDPNQLSNLPSFERHWVFGETDLEVPLEHVKETRGSVVIVRQKPTDIEHELDLPIHLRYQRPSDNDSFRDIKISAPRVGWTCPLQQRQQHPDDHDNVINISNNLPPIPEVAMIPSHRMDPTLYEFHPLESNETILKLQVPVGNTQDANMVQWGTALCVLACTSWIGWSVWRSIQKRRRYEAKGKRRKSE</sequence>
<accession>A0AAD7Y4Z7</accession>
<dbReference type="EMBL" id="JARTCD010000001">
    <property type="protein sequence ID" value="KAJ8663859.1"/>
    <property type="molecule type" value="Genomic_DNA"/>
</dbReference>
<organism evidence="12 13">
    <name type="scientific">Lichtheimia ornata</name>
    <dbReference type="NCBI Taxonomy" id="688661"/>
    <lineage>
        <taxon>Eukaryota</taxon>
        <taxon>Fungi</taxon>
        <taxon>Fungi incertae sedis</taxon>
        <taxon>Mucoromycota</taxon>
        <taxon>Mucoromycotina</taxon>
        <taxon>Mucoromycetes</taxon>
        <taxon>Mucorales</taxon>
        <taxon>Lichtheimiaceae</taxon>
        <taxon>Lichtheimia</taxon>
    </lineage>
</organism>
<comment type="function">
    <text evidence="11">Required for proper folding and/or the stability of a subset of proteins in the endoplasmic reticulum. Component of glycosylphosphatidylinositol-mannosyltransferase 1 which transfers the first of the 4 mannoses in the GPI-anchor precursors during GPI-anchor biosynthesis. Probably acts by stabilizing the mannosyltransferase GPI14.</text>
</comment>
<evidence type="ECO:0000256" key="4">
    <source>
        <dbReference type="ARBA" id="ARBA00020410"/>
    </source>
</evidence>
<dbReference type="PANTHER" id="PTHR28533">
    <property type="entry name" value="PROTEIN PBN1"/>
    <property type="match status" value="1"/>
</dbReference>
<evidence type="ECO:0000256" key="6">
    <source>
        <dbReference type="ARBA" id="ARBA00022692"/>
    </source>
</evidence>
<keyword evidence="7 11" id="KW-0256">Endoplasmic reticulum</keyword>
<evidence type="ECO:0000256" key="8">
    <source>
        <dbReference type="ARBA" id="ARBA00022989"/>
    </source>
</evidence>
<comment type="pathway">
    <text evidence="2 11">Glycolipid biosynthesis; glycosylphosphatidylinositol-anchor biosynthesis.</text>
</comment>
<comment type="subcellular location">
    <subcellularLocation>
        <location evidence="11">Endoplasmic reticulum membrane</location>
        <topology evidence="11">Single-pass membrane protein</topology>
    </subcellularLocation>
    <subcellularLocation>
        <location evidence="1">Endoplasmic reticulum membrane</location>
        <topology evidence="1">Single-pass type III membrane protein</topology>
    </subcellularLocation>
</comment>
<dbReference type="Proteomes" id="UP001234581">
    <property type="component" value="Unassembled WGS sequence"/>
</dbReference>
<gene>
    <name evidence="12" type="ORF">O0I10_000134</name>
</gene>
<evidence type="ECO:0000256" key="1">
    <source>
        <dbReference type="ARBA" id="ARBA00004643"/>
    </source>
</evidence>
<keyword evidence="9 11" id="KW-0472">Membrane</keyword>
<reference evidence="12 13" key="1">
    <citation type="submission" date="2023-03" db="EMBL/GenBank/DDBJ databases">
        <title>Genome sequence of Lichtheimia ornata CBS 291.66.</title>
        <authorList>
            <person name="Mohabir J.T."/>
            <person name="Shea T.P."/>
            <person name="Kurbessoian T."/>
            <person name="Berby B."/>
            <person name="Fontaine J."/>
            <person name="Livny J."/>
            <person name="Gnirke A."/>
            <person name="Stajich J.E."/>
            <person name="Cuomo C.A."/>
        </authorList>
    </citation>
    <scope>NUCLEOTIDE SEQUENCE [LARGE SCALE GENOMIC DNA]</scope>
    <source>
        <strain evidence="12">CBS 291.66</strain>
    </source>
</reference>
<evidence type="ECO:0000256" key="5">
    <source>
        <dbReference type="ARBA" id="ARBA00022502"/>
    </source>
</evidence>
<dbReference type="Pfam" id="PF08320">
    <property type="entry name" value="PIG-X"/>
    <property type="match status" value="1"/>
</dbReference>
<comment type="similarity">
    <text evidence="3 11">Belongs to the PIGX family.</text>
</comment>
<keyword evidence="13" id="KW-1185">Reference proteome</keyword>
<dbReference type="GeneID" id="83207556"/>
<keyword evidence="5 11" id="KW-0337">GPI-anchor biosynthesis</keyword>
<dbReference type="GO" id="GO:0005789">
    <property type="term" value="C:endoplasmic reticulum membrane"/>
    <property type="evidence" value="ECO:0007669"/>
    <property type="project" value="UniProtKB-SubCell"/>
</dbReference>
<keyword evidence="10" id="KW-0325">Glycoprotein</keyword>
<evidence type="ECO:0000256" key="3">
    <source>
        <dbReference type="ARBA" id="ARBA00010345"/>
    </source>
</evidence>
<dbReference type="PANTHER" id="PTHR28533:SF1">
    <property type="entry name" value="PROTEIN PBN1"/>
    <property type="match status" value="1"/>
</dbReference>